<dbReference type="AlphaFoldDB" id="A0ABC8WAI1"/>
<keyword evidence="5" id="KW-0010">Activator</keyword>
<keyword evidence="7" id="KW-0539">Nucleus</keyword>
<keyword evidence="6" id="KW-0804">Transcription</keyword>
<keyword evidence="4" id="KW-0238">DNA-binding</keyword>
<dbReference type="PANTHER" id="PTHR31713:SF10">
    <property type="entry name" value="EXPRESSED PROTEIN"/>
    <property type="match status" value="1"/>
</dbReference>
<proteinExistence type="inferred from homology"/>
<dbReference type="PANTHER" id="PTHR31713">
    <property type="entry name" value="OS02G0177800 PROTEIN"/>
    <property type="match status" value="1"/>
</dbReference>
<dbReference type="Proteomes" id="UP001497457">
    <property type="component" value="Chromosome 12b"/>
</dbReference>
<dbReference type="GO" id="GO:0003677">
    <property type="term" value="F:DNA binding"/>
    <property type="evidence" value="ECO:0007669"/>
    <property type="project" value="UniProtKB-KW"/>
</dbReference>
<name>A0ABC8WAI1_9POAL</name>
<evidence type="ECO:0000256" key="5">
    <source>
        <dbReference type="ARBA" id="ARBA00023159"/>
    </source>
</evidence>
<evidence type="ECO:0000313" key="13">
    <source>
        <dbReference type="Proteomes" id="UP001497457"/>
    </source>
</evidence>
<evidence type="ECO:0000256" key="1">
    <source>
        <dbReference type="ARBA" id="ARBA00004123"/>
    </source>
</evidence>
<organism evidence="12 13">
    <name type="scientific">Urochloa decumbens</name>
    <dbReference type="NCBI Taxonomy" id="240449"/>
    <lineage>
        <taxon>Eukaryota</taxon>
        <taxon>Viridiplantae</taxon>
        <taxon>Streptophyta</taxon>
        <taxon>Embryophyta</taxon>
        <taxon>Tracheophyta</taxon>
        <taxon>Spermatophyta</taxon>
        <taxon>Magnoliopsida</taxon>
        <taxon>Liliopsida</taxon>
        <taxon>Poales</taxon>
        <taxon>Poaceae</taxon>
        <taxon>PACMAD clade</taxon>
        <taxon>Panicoideae</taxon>
        <taxon>Panicodae</taxon>
        <taxon>Paniceae</taxon>
        <taxon>Melinidinae</taxon>
        <taxon>Urochloa</taxon>
    </lineage>
</organism>
<feature type="region of interest" description="Disordered" evidence="8">
    <location>
        <begin position="1"/>
        <end position="34"/>
    </location>
</feature>
<evidence type="ECO:0000313" key="12">
    <source>
        <dbReference type="EMBL" id="CAL4906109.1"/>
    </source>
</evidence>
<dbReference type="InterPro" id="IPR046829">
    <property type="entry name" value="Calmod_bind_C"/>
</dbReference>
<comment type="similarity">
    <text evidence="2">Belongs to the plant ACBP60 protein family.</text>
</comment>
<dbReference type="InterPro" id="IPR012416">
    <property type="entry name" value="CBP60"/>
</dbReference>
<dbReference type="InterPro" id="IPR046831">
    <property type="entry name" value="Calmodulin_bind_N"/>
</dbReference>
<dbReference type="InterPro" id="IPR046830">
    <property type="entry name" value="Calmod_bind_M"/>
</dbReference>
<evidence type="ECO:0000256" key="6">
    <source>
        <dbReference type="ARBA" id="ARBA00023163"/>
    </source>
</evidence>
<dbReference type="GO" id="GO:0005634">
    <property type="term" value="C:nucleus"/>
    <property type="evidence" value="ECO:0007669"/>
    <property type="project" value="UniProtKB-SubCell"/>
</dbReference>
<evidence type="ECO:0000259" key="10">
    <source>
        <dbReference type="Pfam" id="PF20451"/>
    </source>
</evidence>
<evidence type="ECO:0000259" key="9">
    <source>
        <dbReference type="Pfam" id="PF07887"/>
    </source>
</evidence>
<feature type="domain" description="Calmodulin binding protein central" evidence="10">
    <location>
        <begin position="288"/>
        <end position="352"/>
    </location>
</feature>
<keyword evidence="13" id="KW-1185">Reference proteome</keyword>
<evidence type="ECO:0008006" key="14">
    <source>
        <dbReference type="Google" id="ProtNLM"/>
    </source>
</evidence>
<evidence type="ECO:0000256" key="7">
    <source>
        <dbReference type="ARBA" id="ARBA00023242"/>
    </source>
</evidence>
<reference evidence="13" key="1">
    <citation type="submission" date="2024-06" db="EMBL/GenBank/DDBJ databases">
        <authorList>
            <person name="Ryan C."/>
        </authorList>
    </citation>
    <scope>NUCLEOTIDE SEQUENCE [LARGE SCALE GENOMIC DNA]</scope>
</reference>
<evidence type="ECO:0000256" key="4">
    <source>
        <dbReference type="ARBA" id="ARBA00023125"/>
    </source>
</evidence>
<evidence type="ECO:0000256" key="3">
    <source>
        <dbReference type="ARBA" id="ARBA00023015"/>
    </source>
</evidence>
<evidence type="ECO:0000259" key="11">
    <source>
        <dbReference type="Pfam" id="PF20452"/>
    </source>
</evidence>
<dbReference type="Pfam" id="PF20452">
    <property type="entry name" value="Calmod_bind_C"/>
    <property type="match status" value="1"/>
</dbReference>
<reference evidence="12 13" key="2">
    <citation type="submission" date="2024-10" db="EMBL/GenBank/DDBJ databases">
        <authorList>
            <person name="Ryan C."/>
        </authorList>
    </citation>
    <scope>NUCLEOTIDE SEQUENCE [LARGE SCALE GENOMIC DNA]</scope>
</reference>
<accession>A0ABC8WAI1</accession>
<gene>
    <name evidence="12" type="ORF">URODEC1_LOCUS11966</name>
</gene>
<dbReference type="EMBL" id="OZ075122">
    <property type="protein sequence ID" value="CAL4906109.1"/>
    <property type="molecule type" value="Genomic_DNA"/>
</dbReference>
<evidence type="ECO:0000256" key="2">
    <source>
        <dbReference type="ARBA" id="ARBA00007214"/>
    </source>
</evidence>
<dbReference type="Pfam" id="PF20451">
    <property type="entry name" value="Calmod_bind_M"/>
    <property type="match status" value="1"/>
</dbReference>
<keyword evidence="3" id="KW-0805">Transcription regulation</keyword>
<dbReference type="Pfam" id="PF07887">
    <property type="entry name" value="Calmodulin_bind"/>
    <property type="match status" value="1"/>
</dbReference>
<sequence>MERERGMVKQPPAKRMKLDVPPARVGGGGGAASPTSRRLRQTLLVVLFLVRASARTTVTASISQLGGMLQRYVDRAFHKYHGMISSKLDSFQGQLEGLRHEVTQISHLCSTRHADQQTRLEANHEHVPANESNTNTRLCFMNTLRQRVYTDKYITDDNNAAIKVAVFEGDKMITTGPLSKAKIEILVLRGNFYDKCRDSWTEEEFDKHIVQDQNEKALVLGTAWLNNGEVELKKIRFKEGSNREKFIVGARVSKSKYIHGRIREAIMEPVTVMVGRNEPNEKSYPPRLYDHVYRLEEIARDGAYHKRLQEANICTVEGFLKALNKDSDELCNILQMKKKRKSWLKMTGHARTRILEDRRELKTYLAEDGNVVLFFNCVHDLVGARFYGDYVAFEKFDMSQKALVNKLKEHAYNILERIPSNYVMKGNAPEQISPGSTGPPVVPGKPNSFAENPEASQAHHGTVEARNWPPGGIDVVGQPIRSHANYGPLNTYDWQGQRIPPHIQQQLSLPSIRPEWQENPQGPADSHDLSELMSMDMLQGTSGASTSAQPNFVPHQLPQPYQMVAAATPGWTMMEAVAPLSFPEQDQGPNCQGKDW</sequence>
<protein>
    <recommendedName>
        <fullName evidence="14">Calmodulin-binding protein</fullName>
    </recommendedName>
</protein>
<evidence type="ECO:0000256" key="8">
    <source>
        <dbReference type="SAM" id="MobiDB-lite"/>
    </source>
</evidence>
<feature type="region of interest" description="Disordered" evidence="8">
    <location>
        <begin position="427"/>
        <end position="467"/>
    </location>
</feature>
<feature type="domain" description="Calmodulin binding protein C-terminal" evidence="11">
    <location>
        <begin position="362"/>
        <end position="415"/>
    </location>
</feature>
<comment type="subcellular location">
    <subcellularLocation>
        <location evidence="1">Nucleus</location>
    </subcellularLocation>
</comment>
<feature type="domain" description="Calmodulin binding protein-like N-terminal" evidence="9">
    <location>
        <begin position="137"/>
        <end position="272"/>
    </location>
</feature>